<proteinExistence type="inferred from homology"/>
<keyword evidence="3 6" id="KW-0812">Transmembrane</keyword>
<evidence type="ECO:0000256" key="6">
    <source>
        <dbReference type="PIRNR" id="PIRNR018968"/>
    </source>
</evidence>
<feature type="transmembrane region" description="Helical" evidence="6">
    <location>
        <begin position="224"/>
        <end position="256"/>
    </location>
</feature>
<dbReference type="AlphaFoldDB" id="A0A917A7I1"/>
<keyword evidence="5 6" id="KW-0472">Membrane</keyword>
<dbReference type="InterPro" id="IPR027022">
    <property type="entry name" value="ABC_permease_BceB-typ"/>
</dbReference>
<keyword evidence="4 6" id="KW-1133">Transmembrane helix</keyword>
<feature type="domain" description="ABC3 transporter permease C-terminal" evidence="7">
    <location>
        <begin position="63"/>
        <end position="182"/>
    </location>
</feature>
<feature type="transmembrane region" description="Helical" evidence="6">
    <location>
        <begin position="20"/>
        <end position="42"/>
    </location>
</feature>
<dbReference type="GO" id="GO:0005886">
    <property type="term" value="C:plasma membrane"/>
    <property type="evidence" value="ECO:0007669"/>
    <property type="project" value="UniProtKB-SubCell"/>
</dbReference>
<feature type="transmembrane region" description="Helical" evidence="6">
    <location>
        <begin position="54"/>
        <end position="81"/>
    </location>
</feature>
<dbReference type="PANTHER" id="PTHR46795:SF3">
    <property type="entry name" value="ABC TRANSPORTER PERMEASE"/>
    <property type="match status" value="1"/>
</dbReference>
<dbReference type="Pfam" id="PF02687">
    <property type="entry name" value="FtsX"/>
    <property type="match status" value="1"/>
</dbReference>
<feature type="transmembrane region" description="Helical" evidence="6">
    <location>
        <begin position="626"/>
        <end position="650"/>
    </location>
</feature>
<comment type="similarity">
    <text evidence="6">Belongs to the ABC-4 integral membrane protein family.</text>
</comment>
<feature type="transmembrane region" description="Helical" evidence="6">
    <location>
        <begin position="102"/>
        <end position="128"/>
    </location>
</feature>
<keyword evidence="2 6" id="KW-1003">Cell membrane</keyword>
<evidence type="ECO:0000256" key="1">
    <source>
        <dbReference type="ARBA" id="ARBA00004651"/>
    </source>
</evidence>
<gene>
    <name evidence="8" type="ORF">GCM10011510_11510</name>
</gene>
<evidence type="ECO:0000313" key="8">
    <source>
        <dbReference type="EMBL" id="GGE31930.1"/>
    </source>
</evidence>
<accession>A0A917A7I1</accession>
<dbReference type="InterPro" id="IPR052536">
    <property type="entry name" value="ABC-4_Integral_Memb_Prot"/>
</dbReference>
<reference evidence="8" key="2">
    <citation type="submission" date="2020-09" db="EMBL/GenBank/DDBJ databases">
        <authorList>
            <person name="Sun Q."/>
            <person name="Zhou Y."/>
        </authorList>
    </citation>
    <scope>NUCLEOTIDE SEQUENCE</scope>
    <source>
        <strain evidence="8">CGMCC 1.15533</strain>
    </source>
</reference>
<comment type="caution">
    <text evidence="8">The sequence shown here is derived from an EMBL/GenBank/DDBJ whole genome shotgun (WGS) entry which is preliminary data.</text>
</comment>
<dbReference type="InterPro" id="IPR003838">
    <property type="entry name" value="ABC3_permease_C"/>
</dbReference>
<feature type="transmembrane region" description="Helical" evidence="6">
    <location>
        <begin position="592"/>
        <end position="614"/>
    </location>
</feature>
<organism evidence="8 9">
    <name type="scientific">Streptococcus himalayensis</name>
    <dbReference type="NCBI Taxonomy" id="1888195"/>
    <lineage>
        <taxon>Bacteria</taxon>
        <taxon>Bacillati</taxon>
        <taxon>Bacillota</taxon>
        <taxon>Bacilli</taxon>
        <taxon>Lactobacillales</taxon>
        <taxon>Streptococcaceae</taxon>
        <taxon>Streptococcus</taxon>
    </lineage>
</organism>
<keyword evidence="6" id="KW-0813">Transport</keyword>
<feature type="transmembrane region" description="Helical" evidence="6">
    <location>
        <begin position="150"/>
        <end position="178"/>
    </location>
</feature>
<name>A0A917A7I1_9STRE</name>
<evidence type="ECO:0000256" key="3">
    <source>
        <dbReference type="ARBA" id="ARBA00022692"/>
    </source>
</evidence>
<evidence type="ECO:0000256" key="2">
    <source>
        <dbReference type="ARBA" id="ARBA00022475"/>
    </source>
</evidence>
<dbReference type="RefSeq" id="WP_068993720.1">
    <property type="nucleotide sequence ID" value="NZ_BMJN01000017.1"/>
</dbReference>
<evidence type="ECO:0000256" key="4">
    <source>
        <dbReference type="ARBA" id="ARBA00022989"/>
    </source>
</evidence>
<feature type="transmembrane region" description="Helical" evidence="6">
    <location>
        <begin position="198"/>
        <end position="218"/>
    </location>
</feature>
<protein>
    <submittedName>
        <fullName evidence="8">Peptide ABC transporter permease</fullName>
    </submittedName>
</protein>
<dbReference type="PANTHER" id="PTHR46795">
    <property type="entry name" value="ABC TRANSPORTER PERMEASE-RELATED-RELATED"/>
    <property type="match status" value="1"/>
</dbReference>
<feature type="transmembrane region" description="Helical" evidence="6">
    <location>
        <begin position="283"/>
        <end position="308"/>
    </location>
</feature>
<comment type="subcellular location">
    <subcellularLocation>
        <location evidence="1 6">Cell membrane</location>
        <topology evidence="1 6">Multi-pass membrane protein</topology>
    </subcellularLocation>
</comment>
<dbReference type="GO" id="GO:0055085">
    <property type="term" value="P:transmembrane transport"/>
    <property type="evidence" value="ECO:0007669"/>
    <property type="project" value="UniProtKB-UniRule"/>
</dbReference>
<dbReference type="OrthoDB" id="1705903at2"/>
<evidence type="ECO:0000259" key="7">
    <source>
        <dbReference type="Pfam" id="PF02687"/>
    </source>
</evidence>
<feature type="transmembrane region" description="Helical" evidence="6">
    <location>
        <begin position="533"/>
        <end position="558"/>
    </location>
</feature>
<reference evidence="8" key="1">
    <citation type="journal article" date="2014" name="Int. J. Syst. Evol. Microbiol.">
        <title>Complete genome sequence of Corynebacterium casei LMG S-19264T (=DSM 44701T), isolated from a smear-ripened cheese.</title>
        <authorList>
            <consortium name="US DOE Joint Genome Institute (JGI-PGF)"/>
            <person name="Walter F."/>
            <person name="Albersmeier A."/>
            <person name="Kalinowski J."/>
            <person name="Ruckert C."/>
        </authorList>
    </citation>
    <scope>NUCLEOTIDE SEQUENCE</scope>
    <source>
        <strain evidence="8">CGMCC 1.15533</strain>
    </source>
</reference>
<keyword evidence="9" id="KW-1185">Reference proteome</keyword>
<evidence type="ECO:0000313" key="9">
    <source>
        <dbReference type="Proteomes" id="UP000660801"/>
    </source>
</evidence>
<dbReference type="EMBL" id="BMJN01000017">
    <property type="protein sequence ID" value="GGE31930.1"/>
    <property type="molecule type" value="Genomic_DNA"/>
</dbReference>
<evidence type="ECO:0000256" key="5">
    <source>
        <dbReference type="ARBA" id="ARBA00023136"/>
    </source>
</evidence>
<dbReference type="PIRSF" id="PIRSF018968">
    <property type="entry name" value="ABC_permease_BceB"/>
    <property type="match status" value="1"/>
</dbReference>
<dbReference type="Proteomes" id="UP000660801">
    <property type="component" value="Unassembled WGS sequence"/>
</dbReference>
<sequence>MIKLTSKLAVSNLFKNRRLYYPFALASCLAVALSYLFISLTLNPHLEKVAGASSIAFALGLGIVVVSIAEVIIVLYANSFVMKNRSKELGVYGMLGMTKWHLFLMTVQELIFFGIGTFVLGLGIGLLFDKLIYAFLLKLMKVKVELISSFQWPVLVIVLIIYMLIFALLILINGWRLVRFNPLQLSKETASGEKKGRFLGLQAFLGGISLALGYFLALSVKDPVAAIMTFFLAVLAVILGTYLLFNAGITLFLAFLKKRKHYYYQPNNMISVSNLIYRMKKNAVGLATISILSTMVLVTLTAGINIYAGSDFYQKVMNPRDFAVAGQGADPALVTEALRDFAKEHELTMTKQDVYESYVLGVRSQEGNQFDVFHKTEVNVLPQAILLLFSAADYEKMTGEELTLKENEAAVYSKNIQLDSSKPIRFANQNLEIKERLKDNFIVGNIPDQYSVLVSKIVYLVVNDPSQVLSPVRETARVNQELYGGFNTDASRESQLALTAAYEEKIDQISQGLAEGYLYGSVKADAVEQMNGLIGGIFFIGIFLSFVFMLGTVLVIYYKQISEGFEDRDRFVILQKVGLDEGQIKQTIRKQVLTVFFLPLIFAFVHLAFAYHIISLILQVLGVLNSSLMLMVTLGICGLFFLLYLFVFLITSKSYHKIVAL</sequence>